<organism evidence="2 3">
    <name type="scientific">Pontiella sulfatireligans</name>
    <dbReference type="NCBI Taxonomy" id="2750658"/>
    <lineage>
        <taxon>Bacteria</taxon>
        <taxon>Pseudomonadati</taxon>
        <taxon>Kiritimatiellota</taxon>
        <taxon>Kiritimatiellia</taxon>
        <taxon>Kiritimatiellales</taxon>
        <taxon>Pontiellaceae</taxon>
        <taxon>Pontiella</taxon>
    </lineage>
</organism>
<keyword evidence="3" id="KW-1185">Reference proteome</keyword>
<dbReference type="AlphaFoldDB" id="A0A6C2ULS6"/>
<dbReference type="Pfam" id="PF02169">
    <property type="entry name" value="LPP20"/>
    <property type="match status" value="1"/>
</dbReference>
<sequence length="339" mass="37403">MDEWKLGLLILLAPMLITGCKTLTGGEPDWMANPKAVYPEAQYLVAVGEGDTRHAAENAADANLSRIFEANIHSDERLLDQSRESGGAFERTTDFTADINILSSQTLHNIQHAESWRDERARVHAVAYLDRRETAAIYRGMIDEKNARVHFLMAQAEQSASLLKKYAALRAAGRHAAESKLLLSQLKVIHPPSVPGSTPGYSKNNLRKALADTAKQIRVQIQIAGDDEKRITSCLEELITRYGFVAGQPGVLAVDGRIVVTDTGQRTHDLVFVRYELAAQVKDADGTVLASINEKGREGHVSVEAARIRSFRTLENAIESRVALRLDTYFNSLVDESAQ</sequence>
<evidence type="ECO:0000259" key="1">
    <source>
        <dbReference type="Pfam" id="PF02169"/>
    </source>
</evidence>
<reference evidence="2 3" key="1">
    <citation type="submission" date="2019-04" db="EMBL/GenBank/DDBJ databases">
        <authorList>
            <person name="Van Vliet M D."/>
        </authorList>
    </citation>
    <scope>NUCLEOTIDE SEQUENCE [LARGE SCALE GENOMIC DNA]</scope>
    <source>
        <strain evidence="2 3">F21</strain>
    </source>
</reference>
<dbReference type="InterPro" id="IPR024952">
    <property type="entry name" value="LPP20-like_dom"/>
</dbReference>
<evidence type="ECO:0000313" key="2">
    <source>
        <dbReference type="EMBL" id="VGO20301.1"/>
    </source>
</evidence>
<protein>
    <recommendedName>
        <fullName evidence="1">Lipoprotein LPP20-like domain-containing protein</fullName>
    </recommendedName>
</protein>
<dbReference type="RefSeq" id="WP_136061733.1">
    <property type="nucleotide sequence ID" value="NZ_CAAHFH010000001.1"/>
</dbReference>
<dbReference type="PROSITE" id="PS51257">
    <property type="entry name" value="PROKAR_LIPOPROTEIN"/>
    <property type="match status" value="1"/>
</dbReference>
<feature type="domain" description="Lipoprotein LPP20-like" evidence="1">
    <location>
        <begin position="28"/>
        <end position="130"/>
    </location>
</feature>
<dbReference type="Gene3D" id="3.10.28.20">
    <property type="entry name" value="Acetamidase/Formamidase-like domains"/>
    <property type="match status" value="1"/>
</dbReference>
<dbReference type="Proteomes" id="UP000346198">
    <property type="component" value="Unassembled WGS sequence"/>
</dbReference>
<dbReference type="EMBL" id="CAAHFH010000001">
    <property type="protein sequence ID" value="VGO20301.1"/>
    <property type="molecule type" value="Genomic_DNA"/>
</dbReference>
<gene>
    <name evidence="2" type="ORF">SCARR_02363</name>
</gene>
<name>A0A6C2ULS6_9BACT</name>
<proteinExistence type="predicted"/>
<accession>A0A6C2ULS6</accession>
<evidence type="ECO:0000313" key="3">
    <source>
        <dbReference type="Proteomes" id="UP000346198"/>
    </source>
</evidence>